<comment type="caution">
    <text evidence="1">The sequence shown here is derived from an EMBL/GenBank/DDBJ whole genome shotgun (WGS) entry which is preliminary data.</text>
</comment>
<dbReference type="AlphaFoldDB" id="A0A5N8V8M2"/>
<dbReference type="RefSeq" id="WP_152886363.1">
    <property type="nucleotide sequence ID" value="NZ_VJZD01000028.1"/>
</dbReference>
<accession>A0A5N8V8M2</accession>
<dbReference type="Proteomes" id="UP000325849">
    <property type="component" value="Unassembled WGS sequence"/>
</dbReference>
<dbReference type="EMBL" id="VJZD01000028">
    <property type="protein sequence ID" value="MPY31563.1"/>
    <property type="molecule type" value="Genomic_DNA"/>
</dbReference>
<organism evidence="1 2">
    <name type="scientific">Streptomyces adustus</name>
    <dbReference type="NCBI Taxonomy" id="1609272"/>
    <lineage>
        <taxon>Bacteria</taxon>
        <taxon>Bacillati</taxon>
        <taxon>Actinomycetota</taxon>
        <taxon>Actinomycetes</taxon>
        <taxon>Kitasatosporales</taxon>
        <taxon>Streptomycetaceae</taxon>
        <taxon>Streptomyces</taxon>
    </lineage>
</organism>
<sequence>MASSQLPPGWTLEEIRRVSGDREARPLHTARVVTGWPVQSGRLRPEIVLGFHDLCLVKAVNDEDWYMGSLNDDGSVTCWSVYGNFYDALRGL</sequence>
<reference evidence="1 2" key="1">
    <citation type="submission" date="2019-07" db="EMBL/GenBank/DDBJ databases">
        <title>New species of Amycolatopsis and Streptomyces.</title>
        <authorList>
            <person name="Duangmal K."/>
            <person name="Teo W.F.A."/>
            <person name="Lipun K."/>
        </authorList>
    </citation>
    <scope>NUCLEOTIDE SEQUENCE [LARGE SCALE GENOMIC DNA]</scope>
    <source>
        <strain evidence="1 2">NBRC 109810</strain>
    </source>
</reference>
<evidence type="ECO:0008006" key="3">
    <source>
        <dbReference type="Google" id="ProtNLM"/>
    </source>
</evidence>
<evidence type="ECO:0000313" key="2">
    <source>
        <dbReference type="Proteomes" id="UP000325849"/>
    </source>
</evidence>
<name>A0A5N8V8M2_9ACTN</name>
<gene>
    <name evidence="1" type="ORF">FNH09_09810</name>
</gene>
<dbReference type="OrthoDB" id="4560889at2"/>
<keyword evidence="2" id="KW-1185">Reference proteome</keyword>
<evidence type="ECO:0000313" key="1">
    <source>
        <dbReference type="EMBL" id="MPY31563.1"/>
    </source>
</evidence>
<protein>
    <recommendedName>
        <fullName evidence="3">SMI1/KNR4 family protein</fullName>
    </recommendedName>
</protein>
<proteinExistence type="predicted"/>